<keyword evidence="1" id="KW-0472">Membrane</keyword>
<dbReference type="AlphaFoldDB" id="A0A517SQ19"/>
<organism evidence="2 3">
    <name type="scientific">Stieleria bergensis</name>
    <dbReference type="NCBI Taxonomy" id="2528025"/>
    <lineage>
        <taxon>Bacteria</taxon>
        <taxon>Pseudomonadati</taxon>
        <taxon>Planctomycetota</taxon>
        <taxon>Planctomycetia</taxon>
        <taxon>Pirellulales</taxon>
        <taxon>Pirellulaceae</taxon>
        <taxon>Stieleria</taxon>
    </lineage>
</organism>
<dbReference type="PANTHER" id="PTHR28008:SF1">
    <property type="entry name" value="DOMAIN PROTEIN, PUTATIVE (AFU_ORTHOLOGUE AFUA_3G10980)-RELATED"/>
    <property type="match status" value="1"/>
</dbReference>
<feature type="transmembrane region" description="Helical" evidence="1">
    <location>
        <begin position="138"/>
        <end position="161"/>
    </location>
</feature>
<keyword evidence="3" id="KW-1185">Reference proteome</keyword>
<name>A0A517SQ19_9BACT</name>
<evidence type="ECO:0000256" key="1">
    <source>
        <dbReference type="SAM" id="Phobius"/>
    </source>
</evidence>
<feature type="transmembrane region" description="Helical" evidence="1">
    <location>
        <begin position="12"/>
        <end position="29"/>
    </location>
</feature>
<dbReference type="Proteomes" id="UP000315003">
    <property type="component" value="Chromosome"/>
</dbReference>
<accession>A0A517SQ19</accession>
<reference evidence="2 3" key="1">
    <citation type="submission" date="2019-02" db="EMBL/GenBank/DDBJ databases">
        <title>Deep-cultivation of Planctomycetes and their phenomic and genomic characterization uncovers novel biology.</title>
        <authorList>
            <person name="Wiegand S."/>
            <person name="Jogler M."/>
            <person name="Boedeker C."/>
            <person name="Pinto D."/>
            <person name="Vollmers J."/>
            <person name="Rivas-Marin E."/>
            <person name="Kohn T."/>
            <person name="Peeters S.H."/>
            <person name="Heuer A."/>
            <person name="Rast P."/>
            <person name="Oberbeckmann S."/>
            <person name="Bunk B."/>
            <person name="Jeske O."/>
            <person name="Meyerdierks A."/>
            <person name="Storesund J.E."/>
            <person name="Kallscheuer N."/>
            <person name="Luecker S."/>
            <person name="Lage O.M."/>
            <person name="Pohl T."/>
            <person name="Merkel B.J."/>
            <person name="Hornburger P."/>
            <person name="Mueller R.-W."/>
            <person name="Bruemmer F."/>
            <person name="Labrenz M."/>
            <person name="Spormann A.M."/>
            <person name="Op den Camp H."/>
            <person name="Overmann J."/>
            <person name="Amann R."/>
            <person name="Jetten M.S.M."/>
            <person name="Mascher T."/>
            <person name="Medema M.H."/>
            <person name="Devos D.P."/>
            <person name="Kaster A.-K."/>
            <person name="Ovreas L."/>
            <person name="Rohde M."/>
            <person name="Galperin M.Y."/>
            <person name="Jogler C."/>
        </authorList>
    </citation>
    <scope>NUCLEOTIDE SEQUENCE [LARGE SCALE GENOMIC DNA]</scope>
    <source>
        <strain evidence="2 3">SV_7m_r</strain>
    </source>
</reference>
<feature type="transmembrane region" description="Helical" evidence="1">
    <location>
        <begin position="49"/>
        <end position="70"/>
    </location>
</feature>
<sequence length="187" mass="20668">MRHILDHKLFNIRLGFIILCLYWLALFTGTHLPGDSVPSTGHHDKVQHFLAYFGLAVLCSLVIWPSPFAAQPSLAQQNQSPGEPNRPSPMKSLRRWFQGSLWRSSWLISVVLISYGAIDEITQAFSPGRSPEWGDFLADALGVISGLLVCFCVCSLCIGLVSCFAKPEQKCQGDTENRQPPASVPLD</sequence>
<dbReference type="RefSeq" id="WP_145269199.1">
    <property type="nucleotide sequence ID" value="NZ_CP036272.1"/>
</dbReference>
<dbReference type="PANTHER" id="PTHR28008">
    <property type="entry name" value="DOMAIN PROTEIN, PUTATIVE (AFU_ORTHOLOGUE AFUA_3G10980)-RELATED"/>
    <property type="match status" value="1"/>
</dbReference>
<evidence type="ECO:0000313" key="3">
    <source>
        <dbReference type="Proteomes" id="UP000315003"/>
    </source>
</evidence>
<evidence type="ECO:0000313" key="2">
    <source>
        <dbReference type="EMBL" id="QDT58212.1"/>
    </source>
</evidence>
<keyword evidence="1" id="KW-0812">Transmembrane</keyword>
<proteinExistence type="predicted"/>
<protein>
    <submittedName>
        <fullName evidence="2">Uncharacterized protein</fullName>
    </submittedName>
</protein>
<feature type="transmembrane region" description="Helical" evidence="1">
    <location>
        <begin position="100"/>
        <end position="118"/>
    </location>
</feature>
<dbReference type="NCBIfam" id="NF037970">
    <property type="entry name" value="vanZ_1"/>
    <property type="match status" value="1"/>
</dbReference>
<dbReference type="EMBL" id="CP036272">
    <property type="protein sequence ID" value="QDT58212.1"/>
    <property type="molecule type" value="Genomic_DNA"/>
</dbReference>
<dbReference type="OrthoDB" id="288647at2"/>
<keyword evidence="1" id="KW-1133">Transmembrane helix</keyword>
<gene>
    <name evidence="2" type="ORF">SV7mr_07010</name>
</gene>